<keyword evidence="2" id="KW-0804">Transcription</keyword>
<organism evidence="4 5">
    <name type="scientific">Natrarchaeobaculum sulfurireducens</name>
    <dbReference type="NCBI Taxonomy" id="2044521"/>
    <lineage>
        <taxon>Archaea</taxon>
        <taxon>Methanobacteriati</taxon>
        <taxon>Methanobacteriota</taxon>
        <taxon>Stenosarchaea group</taxon>
        <taxon>Halobacteria</taxon>
        <taxon>Halobacteriales</taxon>
        <taxon>Natrialbaceae</taxon>
        <taxon>Natrarchaeobaculum</taxon>
    </lineage>
</organism>
<name>A0A346PE42_9EURY</name>
<accession>A0A346PE42</accession>
<evidence type="ECO:0000256" key="2">
    <source>
        <dbReference type="ARBA" id="ARBA00023163"/>
    </source>
</evidence>
<feature type="domain" description="HTH bat-type" evidence="3">
    <location>
        <begin position="67"/>
        <end position="118"/>
    </location>
</feature>
<evidence type="ECO:0000256" key="1">
    <source>
        <dbReference type="ARBA" id="ARBA00023015"/>
    </source>
</evidence>
<evidence type="ECO:0000313" key="4">
    <source>
        <dbReference type="EMBL" id="AXR77787.1"/>
    </source>
</evidence>
<dbReference type="PANTHER" id="PTHR34236">
    <property type="entry name" value="DIMETHYL SULFOXIDE REDUCTASE TRANSCRIPTIONAL ACTIVATOR"/>
    <property type="match status" value="1"/>
</dbReference>
<protein>
    <submittedName>
        <fullName evidence="4">Transcriptional regulator, contains HTH domain</fullName>
    </submittedName>
</protein>
<sequence>MDYNCVPILEGTRDDGIVISTYLPNRDVLKDIVSDLREVADDVSLRRLSVPTDRETSDVRSVNLSVLTEHEQHTLTVAIESGYYSSPRQISFDELASKLEVSKSSLSQRLSSAESKLLLDLLER</sequence>
<dbReference type="Proteomes" id="UP000258707">
    <property type="component" value="Chromosome"/>
</dbReference>
<reference evidence="5" key="1">
    <citation type="submission" date="2017-10" db="EMBL/GenBank/DDBJ databases">
        <title>Phenotypic and genomic properties of facultatively anaerobic sulfur-reducing natronoarchaea from hypersaline soda lakes.</title>
        <authorList>
            <person name="Sorokin D.Y."/>
            <person name="Kublanov I.V."/>
            <person name="Roman P."/>
            <person name="Sinninghe Damste J.S."/>
            <person name="Golyshin P.N."/>
            <person name="Rojo D."/>
            <person name="Ciordia S."/>
            <person name="Mena Md.C."/>
            <person name="Ferrer M."/>
            <person name="Messina E."/>
            <person name="Smedile F."/>
            <person name="La Spada G."/>
            <person name="La Cono V."/>
            <person name="Yakimov M.M."/>
        </authorList>
    </citation>
    <scope>NUCLEOTIDE SEQUENCE [LARGE SCALE GENOMIC DNA]</scope>
    <source>
        <strain evidence="5">AArc1</strain>
    </source>
</reference>
<evidence type="ECO:0000259" key="3">
    <source>
        <dbReference type="Pfam" id="PF04967"/>
    </source>
</evidence>
<dbReference type="GeneID" id="68749418"/>
<dbReference type="InterPro" id="IPR007050">
    <property type="entry name" value="HTH_bacterioopsin"/>
</dbReference>
<dbReference type="PANTHER" id="PTHR34236:SF1">
    <property type="entry name" value="DIMETHYL SULFOXIDE REDUCTASE TRANSCRIPTIONAL ACTIVATOR"/>
    <property type="match status" value="1"/>
</dbReference>
<proteinExistence type="predicted"/>
<evidence type="ECO:0000313" key="5">
    <source>
        <dbReference type="Proteomes" id="UP000258707"/>
    </source>
</evidence>
<gene>
    <name evidence="4" type="ORF">AArc1_1453</name>
</gene>
<keyword evidence="1" id="KW-0805">Transcription regulation</keyword>
<dbReference type="RefSeq" id="WP_228442412.1">
    <property type="nucleotide sequence ID" value="NZ_CP024047.1"/>
</dbReference>
<dbReference type="Pfam" id="PF04967">
    <property type="entry name" value="HTH_10"/>
    <property type="match status" value="1"/>
</dbReference>
<dbReference type="KEGG" id="nan:AArc1_1453"/>
<dbReference type="EMBL" id="CP024047">
    <property type="protein sequence ID" value="AXR77787.1"/>
    <property type="molecule type" value="Genomic_DNA"/>
</dbReference>
<dbReference type="AlphaFoldDB" id="A0A346PE42"/>